<feature type="signal peptide" evidence="1">
    <location>
        <begin position="1"/>
        <end position="26"/>
    </location>
</feature>
<dbReference type="Pfam" id="PF13385">
    <property type="entry name" value="Laminin_G_3"/>
    <property type="match status" value="1"/>
</dbReference>
<dbReference type="Gene3D" id="2.60.120.260">
    <property type="entry name" value="Galactose-binding domain-like"/>
    <property type="match status" value="1"/>
</dbReference>
<proteinExistence type="predicted"/>
<dbReference type="SUPFAM" id="SSF49899">
    <property type="entry name" value="Concanavalin A-like lectins/glucanases"/>
    <property type="match status" value="1"/>
</dbReference>
<keyword evidence="1" id="KW-0732">Signal</keyword>
<evidence type="ECO:0000256" key="1">
    <source>
        <dbReference type="SAM" id="SignalP"/>
    </source>
</evidence>
<keyword evidence="3" id="KW-1185">Reference proteome</keyword>
<reference evidence="3" key="1">
    <citation type="journal article" date="2019" name="Int. J. Syst. Evol. Microbiol.">
        <title>The Global Catalogue of Microorganisms (GCM) 10K type strain sequencing project: providing services to taxonomists for standard genome sequencing and annotation.</title>
        <authorList>
            <consortium name="The Broad Institute Genomics Platform"/>
            <consortium name="The Broad Institute Genome Sequencing Center for Infectious Disease"/>
            <person name="Wu L."/>
            <person name="Ma J."/>
        </authorList>
    </citation>
    <scope>NUCLEOTIDE SEQUENCE [LARGE SCALE GENOMIC DNA]</scope>
    <source>
        <strain evidence="3">CGMCC 1.13574</strain>
    </source>
</reference>
<comment type="caution">
    <text evidence="2">The sequence shown here is derived from an EMBL/GenBank/DDBJ whole genome shotgun (WGS) entry which is preliminary data.</text>
</comment>
<evidence type="ECO:0000313" key="2">
    <source>
        <dbReference type="EMBL" id="MFD2170167.1"/>
    </source>
</evidence>
<dbReference type="Gene3D" id="2.60.120.200">
    <property type="match status" value="1"/>
</dbReference>
<sequence length="630" mass="70062">MKRFHRMMFLLVMVAALLLATNLSYASSTYVYRYDANNRLMEIVRDGKVIRSFGYDANGNLTRVKRVENLALKFQRSSKSYNSEQKPLIHHEPRLEAGFFSDRSSQNLLPKDIATGESKHWGTTPFNGTIDVSAEQPWEGKSSLKIVATGSERYLALEAPLLGGEAGKLYTFSSYVRSTAGAEIRLDVANGSPDFQLCTQETASGNWERIVCTTVAALNEDGKVNLQYAFEATDETGEAVPFFLDGLQLEQKEQVTSWVLPSNLGKAIGVEKSTQNFLAHPRWADGEHDWSEYVTGTATGIGSVAPNTQRLEIEKTDTGGDRFGYMQNKTWLANGGVLTDSFWIRKHHAAPGAKFKLRNNYVQQDGTALSDVGLEIDLAMMEIGLVNGGTATIRDKGGGWYKVSFTTTSHSNVSGMSALFIDGAKAKLSLEWIQKEPHDSATSFTLNYRSNEKLEIPLPQPIRMEEGTWEHMFYVTDDLLQKDEGTMLRIDQRIGGLQLGFNVTHHPIYRYWRVTSYDPLGQFSSVTFPDTLTQVGWHRFVMTWKSSELKVYIDGTEVATVAQPKLPGQVHGMVTVGSSDLGNQLNTLYEDMRMSSVARTATEIAASYAANAPLPVDGFTIFKSDFDDIQ</sequence>
<accession>A0ABW4ZW93</accession>
<protein>
    <submittedName>
        <fullName evidence="2">LamG-like jellyroll fold domain-containing protein</fullName>
    </submittedName>
</protein>
<name>A0ABW4ZW93_9BACL</name>
<gene>
    <name evidence="2" type="ORF">ACFSOY_09175</name>
</gene>
<dbReference type="RefSeq" id="WP_386045881.1">
    <property type="nucleotide sequence ID" value="NZ_JBHUIO010000005.1"/>
</dbReference>
<evidence type="ECO:0000313" key="3">
    <source>
        <dbReference type="Proteomes" id="UP001597343"/>
    </source>
</evidence>
<dbReference type="EMBL" id="JBHUIO010000005">
    <property type="protein sequence ID" value="MFD2170167.1"/>
    <property type="molecule type" value="Genomic_DNA"/>
</dbReference>
<dbReference type="InterPro" id="IPR013320">
    <property type="entry name" value="ConA-like_dom_sf"/>
</dbReference>
<organism evidence="2 3">
    <name type="scientific">Tumebacillus lipolyticus</name>
    <dbReference type="NCBI Taxonomy" id="1280370"/>
    <lineage>
        <taxon>Bacteria</taxon>
        <taxon>Bacillati</taxon>
        <taxon>Bacillota</taxon>
        <taxon>Bacilli</taxon>
        <taxon>Bacillales</taxon>
        <taxon>Alicyclobacillaceae</taxon>
        <taxon>Tumebacillus</taxon>
    </lineage>
</organism>
<feature type="chain" id="PRO_5046754886" evidence="1">
    <location>
        <begin position="27"/>
        <end position="630"/>
    </location>
</feature>
<dbReference type="Proteomes" id="UP001597343">
    <property type="component" value="Unassembled WGS sequence"/>
</dbReference>